<dbReference type="RefSeq" id="WP_158222940.1">
    <property type="nucleotide sequence ID" value="NZ_BSUJ01000001.1"/>
</dbReference>
<gene>
    <name evidence="1" type="ORF">GCM10025862_16210</name>
</gene>
<organism evidence="1 2">
    <name type="scientific">Arsenicicoccus piscis</name>
    <dbReference type="NCBI Taxonomy" id="673954"/>
    <lineage>
        <taxon>Bacteria</taxon>
        <taxon>Bacillati</taxon>
        <taxon>Actinomycetota</taxon>
        <taxon>Actinomycetes</taxon>
        <taxon>Micrococcales</taxon>
        <taxon>Intrasporangiaceae</taxon>
        <taxon>Arsenicicoccus</taxon>
    </lineage>
</organism>
<comment type="caution">
    <text evidence="1">The sequence shown here is derived from an EMBL/GenBank/DDBJ whole genome shotgun (WGS) entry which is preliminary data.</text>
</comment>
<dbReference type="Proteomes" id="UP001157109">
    <property type="component" value="Unassembled WGS sequence"/>
</dbReference>
<accession>A0ABQ6HMF8</accession>
<name>A0ABQ6HMF8_9MICO</name>
<proteinExistence type="predicted"/>
<sequence length="53" mass="6249">MPMHKCEWCSSRATWELITQWFSSFVCDEHEEQMSHNLIAQGISIRSYDRVGS</sequence>
<evidence type="ECO:0000313" key="1">
    <source>
        <dbReference type="EMBL" id="GMA19600.1"/>
    </source>
</evidence>
<protein>
    <submittedName>
        <fullName evidence="1">Uncharacterized protein</fullName>
    </submittedName>
</protein>
<keyword evidence="2" id="KW-1185">Reference proteome</keyword>
<evidence type="ECO:0000313" key="2">
    <source>
        <dbReference type="Proteomes" id="UP001157109"/>
    </source>
</evidence>
<dbReference type="EMBL" id="BSUJ01000001">
    <property type="protein sequence ID" value="GMA19600.1"/>
    <property type="molecule type" value="Genomic_DNA"/>
</dbReference>
<reference evidence="2" key="1">
    <citation type="journal article" date="2019" name="Int. J. Syst. Evol. Microbiol.">
        <title>The Global Catalogue of Microorganisms (GCM) 10K type strain sequencing project: providing services to taxonomists for standard genome sequencing and annotation.</title>
        <authorList>
            <consortium name="The Broad Institute Genomics Platform"/>
            <consortium name="The Broad Institute Genome Sequencing Center for Infectious Disease"/>
            <person name="Wu L."/>
            <person name="Ma J."/>
        </authorList>
    </citation>
    <scope>NUCLEOTIDE SEQUENCE [LARGE SCALE GENOMIC DNA]</scope>
    <source>
        <strain evidence="2">NBRC 105830</strain>
    </source>
</reference>